<gene>
    <name evidence="8" type="ORF">LK12_16045</name>
</gene>
<evidence type="ECO:0000313" key="8">
    <source>
        <dbReference type="EMBL" id="KHK90179.1"/>
    </source>
</evidence>
<name>A0A0B1ZLH8_9SPHN</name>
<dbReference type="GO" id="GO:0005506">
    <property type="term" value="F:iron ion binding"/>
    <property type="evidence" value="ECO:0007669"/>
    <property type="project" value="InterPro"/>
</dbReference>
<evidence type="ECO:0000256" key="5">
    <source>
        <dbReference type="ARBA" id="ARBA00023004"/>
    </source>
</evidence>
<dbReference type="GO" id="GO:0051537">
    <property type="term" value="F:2 iron, 2 sulfur cluster binding"/>
    <property type="evidence" value="ECO:0007669"/>
    <property type="project" value="UniProtKB-KW"/>
</dbReference>
<dbReference type="RefSeq" id="WP_039286271.1">
    <property type="nucleotide sequence ID" value="NZ_JTDI01000005.1"/>
</dbReference>
<dbReference type="PANTHER" id="PTHR43756">
    <property type="entry name" value="CHOLINE MONOOXYGENASE, CHLOROPLASTIC"/>
    <property type="match status" value="1"/>
</dbReference>
<evidence type="ECO:0000259" key="7">
    <source>
        <dbReference type="PROSITE" id="PS51296"/>
    </source>
</evidence>
<dbReference type="PANTHER" id="PTHR43756:SF5">
    <property type="entry name" value="CHOLINE MONOOXYGENASE, CHLOROPLASTIC"/>
    <property type="match status" value="1"/>
</dbReference>
<dbReference type="InterPro" id="IPR036922">
    <property type="entry name" value="Rieske_2Fe-2S_sf"/>
</dbReference>
<feature type="domain" description="Rieske" evidence="7">
    <location>
        <begin position="41"/>
        <end position="149"/>
    </location>
</feature>
<dbReference type="STRING" id="1348853.LK12_16045"/>
<dbReference type="SUPFAM" id="SSF50022">
    <property type="entry name" value="ISP domain"/>
    <property type="match status" value="1"/>
</dbReference>
<dbReference type="SUPFAM" id="SSF55961">
    <property type="entry name" value="Bet v1-like"/>
    <property type="match status" value="1"/>
</dbReference>
<reference evidence="8 9" key="1">
    <citation type="submission" date="2014-10" db="EMBL/GenBank/DDBJ databases">
        <title>Genome sequence of Novosphingobium malaysiense MUSC 273(T).</title>
        <authorList>
            <person name="Lee L.-H."/>
        </authorList>
    </citation>
    <scope>NUCLEOTIDE SEQUENCE [LARGE SCALE GENOMIC DNA]</scope>
    <source>
        <strain evidence="8 9">MUSC 273</strain>
    </source>
</reference>
<dbReference type="InterPro" id="IPR001663">
    <property type="entry name" value="Rng_hydr_dOase-A"/>
</dbReference>
<evidence type="ECO:0000256" key="1">
    <source>
        <dbReference type="ARBA" id="ARBA00001962"/>
    </source>
</evidence>
<dbReference type="EMBL" id="JTDI01000005">
    <property type="protein sequence ID" value="KHK90179.1"/>
    <property type="molecule type" value="Genomic_DNA"/>
</dbReference>
<keyword evidence="6" id="KW-0411">Iron-sulfur</keyword>
<dbReference type="Gene3D" id="3.90.380.10">
    <property type="entry name" value="Naphthalene 1,2-dioxygenase Alpha Subunit, Chain A, domain 1"/>
    <property type="match status" value="1"/>
</dbReference>
<dbReference type="Gene3D" id="2.102.10.10">
    <property type="entry name" value="Rieske [2Fe-2S] iron-sulphur domain"/>
    <property type="match status" value="1"/>
</dbReference>
<comment type="caution">
    <text evidence="8">The sequence shown here is derived from an EMBL/GenBank/DDBJ whole genome shotgun (WGS) entry which is preliminary data.</text>
</comment>
<evidence type="ECO:0000256" key="4">
    <source>
        <dbReference type="ARBA" id="ARBA00023002"/>
    </source>
</evidence>
<protein>
    <recommendedName>
        <fullName evidence="7">Rieske domain-containing protein</fullName>
    </recommendedName>
</protein>
<dbReference type="InterPro" id="IPR015879">
    <property type="entry name" value="Ring_hydroxy_dOase_asu_C_dom"/>
</dbReference>
<evidence type="ECO:0000256" key="3">
    <source>
        <dbReference type="ARBA" id="ARBA00022723"/>
    </source>
</evidence>
<keyword evidence="9" id="KW-1185">Reference proteome</keyword>
<evidence type="ECO:0000313" key="9">
    <source>
        <dbReference type="Proteomes" id="UP000031057"/>
    </source>
</evidence>
<proteinExistence type="predicted"/>
<dbReference type="Pfam" id="PF00355">
    <property type="entry name" value="Rieske"/>
    <property type="match status" value="1"/>
</dbReference>
<dbReference type="InterPro" id="IPR017941">
    <property type="entry name" value="Rieske_2Fe-2S"/>
</dbReference>
<keyword evidence="2" id="KW-0001">2Fe-2S</keyword>
<keyword evidence="3" id="KW-0479">Metal-binding</keyword>
<dbReference type="GO" id="GO:0016491">
    <property type="term" value="F:oxidoreductase activity"/>
    <property type="evidence" value="ECO:0007669"/>
    <property type="project" value="UniProtKB-KW"/>
</dbReference>
<keyword evidence="4" id="KW-0560">Oxidoreductase</keyword>
<dbReference type="PROSITE" id="PS51296">
    <property type="entry name" value="RIESKE"/>
    <property type="match status" value="1"/>
</dbReference>
<keyword evidence="5" id="KW-0408">Iron</keyword>
<evidence type="ECO:0000256" key="6">
    <source>
        <dbReference type="ARBA" id="ARBA00023014"/>
    </source>
</evidence>
<organism evidence="8 9">
    <name type="scientific">Novosphingobium malaysiense</name>
    <dbReference type="NCBI Taxonomy" id="1348853"/>
    <lineage>
        <taxon>Bacteria</taxon>
        <taxon>Pseudomonadati</taxon>
        <taxon>Pseudomonadota</taxon>
        <taxon>Alphaproteobacteria</taxon>
        <taxon>Sphingomonadales</taxon>
        <taxon>Sphingomonadaceae</taxon>
        <taxon>Novosphingobium</taxon>
    </lineage>
</organism>
<dbReference type="PRINTS" id="PR00090">
    <property type="entry name" value="RNGDIOXGNASE"/>
</dbReference>
<dbReference type="AlphaFoldDB" id="A0A0B1ZLH8"/>
<dbReference type="Pfam" id="PF00848">
    <property type="entry name" value="Ring_hydroxyl_A"/>
    <property type="match status" value="1"/>
</dbReference>
<evidence type="ECO:0000256" key="2">
    <source>
        <dbReference type="ARBA" id="ARBA00022714"/>
    </source>
</evidence>
<dbReference type="CDD" id="cd03469">
    <property type="entry name" value="Rieske_RO_Alpha_N"/>
    <property type="match status" value="1"/>
</dbReference>
<accession>A0A0B1ZLH8</accession>
<sequence length="446" mass="49845">MNDVGGKLDEAIEAPVRLHVEPYVSKAYAREEKDKLWSKVWQLACREEEIPNPGDYYTYDILDQSFIVLRAEDGGIVAHHNVCRHRGKRLTSGTGHVSHLHCGYHGWQWNLRGENIRVLNKEHWCGGLDKVDLSLASVKVGRWGGYVYINLDPDCEPLEEFLAPVIDVIGPLDLGGMRYKWRKWLRYPANWKVVTEAFIEGYHAPATHPQTAKFGTGVTAGSAEGIHAKMWAVGVEGGGIGTGIGATSTHKPKDLPFLGIQQAAETVWANYSETLLEAARLTAQALPESATPAEVGADLMRRAHAIDAARGVEWPEVAPEHMARVGINWHVFPNQVILPNLTFALGFRVRPDGFDPNSCITEIYALERYPDGLEPKTEWVESPDITSKEQWPLLLRQDFRQMHEIQQGMVSGSIEYMYPNPLQEAGVVNFQRNLADYMGCCAPEVL</sequence>
<dbReference type="Proteomes" id="UP000031057">
    <property type="component" value="Unassembled WGS sequence"/>
</dbReference>
<comment type="cofactor">
    <cofactor evidence="1">
        <name>Fe cation</name>
        <dbReference type="ChEBI" id="CHEBI:24875"/>
    </cofactor>
</comment>